<comment type="caution">
    <text evidence="1">The sequence shown here is derived from an EMBL/GenBank/DDBJ whole genome shotgun (WGS) entry which is preliminary data.</text>
</comment>
<accession>A0ABM8P325</accession>
<gene>
    <name evidence="1" type="ORF">LMG28140_05606</name>
</gene>
<sequence>MIGLVRGAAAEAIPEWHRSPVGRFQLAEVQANVQRHVVPYRGVSR</sequence>
<organism evidence="1 2">
    <name type="scientific">Paraburkholderia metrosideri</name>
    <dbReference type="NCBI Taxonomy" id="580937"/>
    <lineage>
        <taxon>Bacteria</taxon>
        <taxon>Pseudomonadati</taxon>
        <taxon>Pseudomonadota</taxon>
        <taxon>Betaproteobacteria</taxon>
        <taxon>Burkholderiales</taxon>
        <taxon>Burkholderiaceae</taxon>
        <taxon>Paraburkholderia</taxon>
    </lineage>
</organism>
<keyword evidence="2" id="KW-1185">Reference proteome</keyword>
<name>A0ABM8P325_9BURK</name>
<dbReference type="EMBL" id="CAJHCP010000014">
    <property type="protein sequence ID" value="CAD6555088.1"/>
    <property type="molecule type" value="Genomic_DNA"/>
</dbReference>
<evidence type="ECO:0000313" key="2">
    <source>
        <dbReference type="Proteomes" id="UP000598032"/>
    </source>
</evidence>
<dbReference type="Proteomes" id="UP000598032">
    <property type="component" value="Unassembled WGS sequence"/>
</dbReference>
<proteinExistence type="predicted"/>
<evidence type="ECO:0000313" key="1">
    <source>
        <dbReference type="EMBL" id="CAD6555088.1"/>
    </source>
</evidence>
<reference evidence="1 2" key="1">
    <citation type="submission" date="2020-10" db="EMBL/GenBank/DDBJ databases">
        <authorList>
            <person name="Peeters C."/>
        </authorList>
    </citation>
    <scope>NUCLEOTIDE SEQUENCE [LARGE SCALE GENOMIC DNA]</scope>
    <source>
        <strain evidence="1 2">LMG 28140</strain>
    </source>
</reference>
<protein>
    <submittedName>
        <fullName evidence="1">Uncharacterized protein</fullName>
    </submittedName>
</protein>